<dbReference type="PANTHER" id="PTHR43128:SF16">
    <property type="entry name" value="L-LACTATE DEHYDROGENASE"/>
    <property type="match status" value="1"/>
</dbReference>
<organism evidence="4 5">
    <name type="scientific">Acetobacteroides hydrogenigenes</name>
    <dbReference type="NCBI Taxonomy" id="979970"/>
    <lineage>
        <taxon>Bacteria</taxon>
        <taxon>Pseudomonadati</taxon>
        <taxon>Bacteroidota</taxon>
        <taxon>Bacteroidia</taxon>
        <taxon>Bacteroidales</taxon>
        <taxon>Rikenellaceae</taxon>
        <taxon>Acetobacteroides</taxon>
    </lineage>
</organism>
<evidence type="ECO:0000256" key="1">
    <source>
        <dbReference type="ARBA" id="ARBA00023002"/>
    </source>
</evidence>
<dbReference type="InterPro" id="IPR036291">
    <property type="entry name" value="NAD(P)-bd_dom_sf"/>
</dbReference>
<accession>A0A4R2EM35</accession>
<comment type="caution">
    <text evidence="4">The sequence shown here is derived from an EMBL/GenBank/DDBJ whole genome shotgun (WGS) entry which is preliminary data.</text>
</comment>
<dbReference type="SUPFAM" id="SSF51735">
    <property type="entry name" value="NAD(P)-binding Rossmann-fold domains"/>
    <property type="match status" value="1"/>
</dbReference>
<dbReference type="InterPro" id="IPR001236">
    <property type="entry name" value="Lactate/malate_DH_N"/>
</dbReference>
<sequence length="72" mass="7680">MKITVVGAGNVGATCAHEIARKDLCNEVVLVDVREGVAQGKALDMWQTAPIQGFSTRVTGVQKVTTKLLARK</sequence>
<dbReference type="GO" id="GO:0004459">
    <property type="term" value="F:L-lactate dehydrogenase (NAD+) activity"/>
    <property type="evidence" value="ECO:0007669"/>
    <property type="project" value="TreeGrafter"/>
</dbReference>
<evidence type="ECO:0000313" key="5">
    <source>
        <dbReference type="Proteomes" id="UP000294830"/>
    </source>
</evidence>
<evidence type="ECO:0000313" key="4">
    <source>
        <dbReference type="EMBL" id="TCN70168.1"/>
    </source>
</evidence>
<evidence type="ECO:0000256" key="2">
    <source>
        <dbReference type="ARBA" id="ARBA00023027"/>
    </source>
</evidence>
<dbReference type="PRINTS" id="PR00086">
    <property type="entry name" value="LLDHDRGNASE"/>
</dbReference>
<dbReference type="Proteomes" id="UP000294830">
    <property type="component" value="Unassembled WGS sequence"/>
</dbReference>
<protein>
    <submittedName>
        <fullName evidence="4">Lactate/malate dehydrogenase family protein</fullName>
    </submittedName>
</protein>
<dbReference type="InterPro" id="IPR001557">
    <property type="entry name" value="L-lactate/malate_DH"/>
</dbReference>
<keyword evidence="2" id="KW-0520">NAD</keyword>
<dbReference type="Pfam" id="PF00056">
    <property type="entry name" value="Ldh_1_N"/>
    <property type="match status" value="1"/>
</dbReference>
<dbReference type="GO" id="GO:0006089">
    <property type="term" value="P:lactate metabolic process"/>
    <property type="evidence" value="ECO:0007669"/>
    <property type="project" value="TreeGrafter"/>
</dbReference>
<dbReference type="AlphaFoldDB" id="A0A4R2EM35"/>
<dbReference type="Gene3D" id="3.40.50.720">
    <property type="entry name" value="NAD(P)-binding Rossmann-like Domain"/>
    <property type="match status" value="1"/>
</dbReference>
<name>A0A4R2EM35_9BACT</name>
<dbReference type="PANTHER" id="PTHR43128">
    <property type="entry name" value="L-2-HYDROXYCARBOXYLATE DEHYDROGENASE (NAD(P)(+))"/>
    <property type="match status" value="1"/>
</dbReference>
<dbReference type="EMBL" id="SLWB01000004">
    <property type="protein sequence ID" value="TCN70168.1"/>
    <property type="molecule type" value="Genomic_DNA"/>
</dbReference>
<keyword evidence="1" id="KW-0560">Oxidoreductase</keyword>
<gene>
    <name evidence="4" type="ORF">CLV25_104123</name>
</gene>
<evidence type="ECO:0000259" key="3">
    <source>
        <dbReference type="Pfam" id="PF00056"/>
    </source>
</evidence>
<proteinExistence type="predicted"/>
<keyword evidence="5" id="KW-1185">Reference proteome</keyword>
<reference evidence="4 5" key="1">
    <citation type="submission" date="2019-03" db="EMBL/GenBank/DDBJ databases">
        <title>Genomic Encyclopedia of Archaeal and Bacterial Type Strains, Phase II (KMG-II): from individual species to whole genera.</title>
        <authorList>
            <person name="Goeker M."/>
        </authorList>
    </citation>
    <scope>NUCLEOTIDE SEQUENCE [LARGE SCALE GENOMIC DNA]</scope>
    <source>
        <strain evidence="4 5">RL-C</strain>
    </source>
</reference>
<feature type="domain" description="Lactate/malate dehydrogenase N-terminal" evidence="3">
    <location>
        <begin position="1"/>
        <end position="63"/>
    </location>
</feature>